<keyword evidence="1" id="KW-1133">Transmembrane helix</keyword>
<organism evidence="2">
    <name type="scientific">Timema genevievae</name>
    <name type="common">Walking stick</name>
    <dbReference type="NCBI Taxonomy" id="629358"/>
    <lineage>
        <taxon>Eukaryota</taxon>
        <taxon>Metazoa</taxon>
        <taxon>Ecdysozoa</taxon>
        <taxon>Arthropoda</taxon>
        <taxon>Hexapoda</taxon>
        <taxon>Insecta</taxon>
        <taxon>Pterygota</taxon>
        <taxon>Neoptera</taxon>
        <taxon>Polyneoptera</taxon>
        <taxon>Phasmatodea</taxon>
        <taxon>Timematodea</taxon>
        <taxon>Timematoidea</taxon>
        <taxon>Timematidae</taxon>
        <taxon>Timema</taxon>
    </lineage>
</organism>
<evidence type="ECO:0000256" key="1">
    <source>
        <dbReference type="SAM" id="Phobius"/>
    </source>
</evidence>
<dbReference type="AlphaFoldDB" id="A0A7R9JW69"/>
<feature type="transmembrane region" description="Helical" evidence="1">
    <location>
        <begin position="133"/>
        <end position="151"/>
    </location>
</feature>
<keyword evidence="1" id="KW-0472">Membrane</keyword>
<evidence type="ECO:0000313" key="2">
    <source>
        <dbReference type="EMBL" id="CAD7591064.1"/>
    </source>
</evidence>
<name>A0A7R9JW69_TIMGE</name>
<sequence>MDVFTQRAFRYAWLRAHSTRCVEHQHGKIKQLALKGDWRVSSRGERGPRFTTHPGYKHTNYANTCFGDRIVYFLRRADTAWAGGSPPLARPLSPQGVITQMNWKQIVTLKIAGDATELPYTRIMMIPLFRGPYVLWFYGILLMIHTLVVEWSERRHSHKILDCGLPMTGRSGFESRLGKLRNVTNWATGAWDILIIVFFDPLVSFLPTYPLNQLIGKVSQDSRGYIYKGAIQKLALRGSW</sequence>
<accession>A0A7R9JW69</accession>
<protein>
    <submittedName>
        <fullName evidence="2">Uncharacterized protein</fullName>
    </submittedName>
</protein>
<reference evidence="2" key="1">
    <citation type="submission" date="2020-11" db="EMBL/GenBank/DDBJ databases">
        <authorList>
            <person name="Tran Van P."/>
        </authorList>
    </citation>
    <scope>NUCLEOTIDE SEQUENCE</scope>
</reference>
<gene>
    <name evidence="2" type="ORF">TGEB3V08_LOCUS4441</name>
</gene>
<keyword evidence="1" id="KW-0812">Transmembrane</keyword>
<proteinExistence type="predicted"/>
<dbReference type="EMBL" id="OE840541">
    <property type="protein sequence ID" value="CAD7591064.1"/>
    <property type="molecule type" value="Genomic_DNA"/>
</dbReference>